<dbReference type="STRING" id="673521.SAMN05660991_02065"/>
<accession>A0A1H8T464</accession>
<dbReference type="InterPro" id="IPR029068">
    <property type="entry name" value="Glyas_Bleomycin-R_OHBP_Dase"/>
</dbReference>
<dbReference type="EMBL" id="FOEE01000005">
    <property type="protein sequence ID" value="SEO85889.1"/>
    <property type="molecule type" value="Genomic_DNA"/>
</dbReference>
<dbReference type="Pfam" id="PF00903">
    <property type="entry name" value="Glyoxalase"/>
    <property type="match status" value="1"/>
</dbReference>
<sequence length="119" mass="12778">MPSAVQPMLVTRDLDRLVRFYEGVAGAETTDRHPPEGPVFYQGLRIGDSDLGIVAEDDVPAESGRILLSIEVADVDATLARVEELGGATSGPPNDMPWGQRVAHVRDPDGNVVNLTTTR</sequence>
<dbReference type="PROSITE" id="PS51819">
    <property type="entry name" value="VOC"/>
    <property type="match status" value="1"/>
</dbReference>
<name>A0A1H8T464_9ACTN</name>
<evidence type="ECO:0000259" key="1">
    <source>
        <dbReference type="PROSITE" id="PS51819"/>
    </source>
</evidence>
<dbReference type="PANTHER" id="PTHR33993:SF14">
    <property type="entry name" value="GB|AAF24581.1"/>
    <property type="match status" value="1"/>
</dbReference>
<evidence type="ECO:0000313" key="2">
    <source>
        <dbReference type="EMBL" id="SEO85889.1"/>
    </source>
</evidence>
<dbReference type="Proteomes" id="UP000198960">
    <property type="component" value="Unassembled WGS sequence"/>
</dbReference>
<dbReference type="InterPro" id="IPR052164">
    <property type="entry name" value="Anthracycline_SecMetBiosynth"/>
</dbReference>
<dbReference type="PANTHER" id="PTHR33993">
    <property type="entry name" value="GLYOXALASE-RELATED"/>
    <property type="match status" value="1"/>
</dbReference>
<keyword evidence="3" id="KW-1185">Reference proteome</keyword>
<dbReference type="InterPro" id="IPR037523">
    <property type="entry name" value="VOC_core"/>
</dbReference>
<organism evidence="2 3">
    <name type="scientific">Trujillonella endophytica</name>
    <dbReference type="NCBI Taxonomy" id="673521"/>
    <lineage>
        <taxon>Bacteria</taxon>
        <taxon>Bacillati</taxon>
        <taxon>Actinomycetota</taxon>
        <taxon>Actinomycetes</taxon>
        <taxon>Geodermatophilales</taxon>
        <taxon>Geodermatophilaceae</taxon>
        <taxon>Trujillonella</taxon>
    </lineage>
</organism>
<dbReference type="InterPro" id="IPR004360">
    <property type="entry name" value="Glyas_Fos-R_dOase_dom"/>
</dbReference>
<gene>
    <name evidence="2" type="ORF">SAMN05660991_02065</name>
</gene>
<feature type="domain" description="VOC" evidence="1">
    <location>
        <begin position="3"/>
        <end position="118"/>
    </location>
</feature>
<proteinExistence type="predicted"/>
<dbReference type="Gene3D" id="3.10.180.10">
    <property type="entry name" value="2,3-Dihydroxybiphenyl 1,2-Dioxygenase, domain 1"/>
    <property type="match status" value="1"/>
</dbReference>
<dbReference type="SUPFAM" id="SSF54593">
    <property type="entry name" value="Glyoxalase/Bleomycin resistance protein/Dihydroxybiphenyl dioxygenase"/>
    <property type="match status" value="1"/>
</dbReference>
<reference evidence="3" key="1">
    <citation type="submission" date="2016-10" db="EMBL/GenBank/DDBJ databases">
        <authorList>
            <person name="Varghese N."/>
            <person name="Submissions S."/>
        </authorList>
    </citation>
    <scope>NUCLEOTIDE SEQUENCE [LARGE SCALE GENOMIC DNA]</scope>
    <source>
        <strain evidence="3">DSM 45413</strain>
    </source>
</reference>
<dbReference type="AlphaFoldDB" id="A0A1H8T464"/>
<protein>
    <recommendedName>
        <fullName evidence="1">VOC domain-containing protein</fullName>
    </recommendedName>
</protein>
<dbReference type="RefSeq" id="WP_244524574.1">
    <property type="nucleotide sequence ID" value="NZ_FOEE01000005.1"/>
</dbReference>
<evidence type="ECO:0000313" key="3">
    <source>
        <dbReference type="Proteomes" id="UP000198960"/>
    </source>
</evidence>